<dbReference type="InterPro" id="IPR047272">
    <property type="entry name" value="S49_SppA_C"/>
</dbReference>
<keyword evidence="6 8" id="KW-0472">Membrane</keyword>
<dbReference type="PANTHER" id="PTHR33209:SF1">
    <property type="entry name" value="PEPTIDASE S49 DOMAIN-CONTAINING PROTEIN"/>
    <property type="match status" value="1"/>
</dbReference>
<organism evidence="10 11">
    <name type="scientific">Caenispirillum bisanense</name>
    <dbReference type="NCBI Taxonomy" id="414052"/>
    <lineage>
        <taxon>Bacteria</taxon>
        <taxon>Pseudomonadati</taxon>
        <taxon>Pseudomonadota</taxon>
        <taxon>Alphaproteobacteria</taxon>
        <taxon>Rhodospirillales</taxon>
        <taxon>Novispirillaceae</taxon>
        <taxon>Caenispirillum</taxon>
    </lineage>
</organism>
<dbReference type="PIRSF" id="PIRSF001217">
    <property type="entry name" value="Protease_4_SppA"/>
    <property type="match status" value="1"/>
</dbReference>
<keyword evidence="8" id="KW-1133">Transmembrane helix</keyword>
<dbReference type="InterPro" id="IPR029045">
    <property type="entry name" value="ClpP/crotonase-like_dom_sf"/>
</dbReference>
<dbReference type="NCBIfam" id="TIGR00705">
    <property type="entry name" value="SppA_67K"/>
    <property type="match status" value="1"/>
</dbReference>
<dbReference type="SUPFAM" id="SSF52096">
    <property type="entry name" value="ClpP/crotonase"/>
    <property type="match status" value="2"/>
</dbReference>
<comment type="similarity">
    <text evidence="2">Belongs to the peptidase S49 family.</text>
</comment>
<keyword evidence="3" id="KW-0645">Protease</keyword>
<protein>
    <submittedName>
        <fullName evidence="10">Signal peptide peptidase A. Serine peptidase. MEROPS family S49</fullName>
    </submittedName>
</protein>
<dbReference type="InterPro" id="IPR047217">
    <property type="entry name" value="S49_SppA_67K_type_N"/>
</dbReference>
<evidence type="ECO:0000256" key="1">
    <source>
        <dbReference type="ARBA" id="ARBA00004370"/>
    </source>
</evidence>
<evidence type="ECO:0000256" key="3">
    <source>
        <dbReference type="ARBA" id="ARBA00022670"/>
    </source>
</evidence>
<evidence type="ECO:0000256" key="2">
    <source>
        <dbReference type="ARBA" id="ARBA00008683"/>
    </source>
</evidence>
<name>A0A286GNS3_9PROT</name>
<dbReference type="InterPro" id="IPR002142">
    <property type="entry name" value="Peptidase_S49"/>
</dbReference>
<keyword evidence="11" id="KW-1185">Reference proteome</keyword>
<sequence>MRALGRFLLGVLAVVGVLTLGLVGLVWWGLSSLDVAEVLHDVERPERFVLTLDLRRPFPEGEPAVPFALLEGGADPSLAGTVRAIDAAAADPQVTALLAEVGGTGAGLAQAQDIRAAVQRFRAAGKPAWVFAETLNEGDDMVDTYLAAAFDQVILQPSGGIGPLGFAAEVPFARGLLDEIGVQPQFDAREDHKNALDSLTRREMSAAQRESLDALLGGFWQQVRADIATDRGIAPEDVQKAALASPLLPPEALEARLVDRLAYRDEAEAALFEQAGTRDTLALEDYAADLFGDGPSGDRPHIALIHATGEVLRGEAEESLLGGEQAIYSDTVARALQEAVDDESTRAVVLRIDSPGGSYVASDILWRKIRQVRDSGLPVVVSLGNVAASGGYFIAMAGDHIVAAPGTITGSIGVISGKIVLQEMWNKLDVQWDAVTTGGPALMYSANQPFTWEQWQKFQRQLDWIYADFVDKVAQSRGLTRQQVEAVAGGRIWTGTAALERGLVDELGGFDAAVAEAKRRAGIATDTAVSLVSFPKPRSRFDQLMETLGGTPLAGTDARTLAALARVVRLLDPLADHLEAADTGAVRTPLPAYTGDGR</sequence>
<dbReference type="InterPro" id="IPR004634">
    <property type="entry name" value="Pept_S49_pIV"/>
</dbReference>
<dbReference type="CDD" id="cd07018">
    <property type="entry name" value="S49_SppA_67K_type"/>
    <property type="match status" value="1"/>
</dbReference>
<dbReference type="AlphaFoldDB" id="A0A286GNS3"/>
<dbReference type="Gene3D" id="3.90.226.10">
    <property type="entry name" value="2-enoyl-CoA Hydratase, Chain A, domain 1"/>
    <property type="match status" value="3"/>
</dbReference>
<evidence type="ECO:0000256" key="6">
    <source>
        <dbReference type="ARBA" id="ARBA00023136"/>
    </source>
</evidence>
<accession>A0A286GNS3</accession>
<dbReference type="GO" id="GO:0016020">
    <property type="term" value="C:membrane"/>
    <property type="evidence" value="ECO:0007669"/>
    <property type="project" value="UniProtKB-SubCell"/>
</dbReference>
<keyword evidence="4" id="KW-0378">Hydrolase</keyword>
<dbReference type="GO" id="GO:0008236">
    <property type="term" value="F:serine-type peptidase activity"/>
    <property type="evidence" value="ECO:0007669"/>
    <property type="project" value="UniProtKB-KW"/>
</dbReference>
<dbReference type="OrthoDB" id="9764363at2"/>
<evidence type="ECO:0000313" key="11">
    <source>
        <dbReference type="Proteomes" id="UP000219621"/>
    </source>
</evidence>
<evidence type="ECO:0000256" key="7">
    <source>
        <dbReference type="PIRSR" id="PIRSR001217-1"/>
    </source>
</evidence>
<reference evidence="10 11" key="1">
    <citation type="submission" date="2017-09" db="EMBL/GenBank/DDBJ databases">
        <authorList>
            <person name="Ehlers B."/>
            <person name="Leendertz F.H."/>
        </authorList>
    </citation>
    <scope>NUCLEOTIDE SEQUENCE [LARGE SCALE GENOMIC DNA]</scope>
    <source>
        <strain evidence="10 11">USBA 140</strain>
    </source>
</reference>
<dbReference type="CDD" id="cd07023">
    <property type="entry name" value="S49_Sppa_N_C"/>
    <property type="match status" value="1"/>
</dbReference>
<gene>
    <name evidence="10" type="ORF">SAMN05421508_106311</name>
</gene>
<keyword evidence="5" id="KW-0720">Serine protease</keyword>
<dbReference type="GO" id="GO:0006465">
    <property type="term" value="P:signal peptide processing"/>
    <property type="evidence" value="ECO:0007669"/>
    <property type="project" value="InterPro"/>
</dbReference>
<evidence type="ECO:0000259" key="9">
    <source>
        <dbReference type="Pfam" id="PF01343"/>
    </source>
</evidence>
<evidence type="ECO:0000256" key="5">
    <source>
        <dbReference type="ARBA" id="ARBA00022825"/>
    </source>
</evidence>
<feature type="active site" description="Proton donor/acceptor" evidence="7">
    <location>
        <position position="193"/>
    </location>
</feature>
<evidence type="ECO:0000313" key="10">
    <source>
        <dbReference type="EMBL" id="SOD97187.1"/>
    </source>
</evidence>
<dbReference type="PANTHER" id="PTHR33209">
    <property type="entry name" value="PROTEASE 4"/>
    <property type="match status" value="1"/>
</dbReference>
<feature type="domain" description="Peptidase S49" evidence="9">
    <location>
        <begin position="373"/>
        <end position="522"/>
    </location>
</feature>
<proteinExistence type="inferred from homology"/>
<dbReference type="Proteomes" id="UP000219621">
    <property type="component" value="Unassembled WGS sequence"/>
</dbReference>
<comment type="subcellular location">
    <subcellularLocation>
        <location evidence="1">Membrane</location>
    </subcellularLocation>
</comment>
<dbReference type="InterPro" id="IPR004635">
    <property type="entry name" value="Pept_S49_SppA"/>
</dbReference>
<dbReference type="RefSeq" id="WP_097280060.1">
    <property type="nucleotide sequence ID" value="NZ_OCNJ01000006.1"/>
</dbReference>
<feature type="domain" description="Peptidase S49" evidence="9">
    <location>
        <begin position="121"/>
        <end position="275"/>
    </location>
</feature>
<evidence type="ECO:0000256" key="8">
    <source>
        <dbReference type="SAM" id="Phobius"/>
    </source>
</evidence>
<evidence type="ECO:0000256" key="4">
    <source>
        <dbReference type="ARBA" id="ARBA00022801"/>
    </source>
</evidence>
<dbReference type="EMBL" id="OCNJ01000006">
    <property type="protein sequence ID" value="SOD97187.1"/>
    <property type="molecule type" value="Genomic_DNA"/>
</dbReference>
<keyword evidence="8" id="KW-0812">Transmembrane</keyword>
<dbReference type="NCBIfam" id="TIGR00706">
    <property type="entry name" value="SppA_dom"/>
    <property type="match status" value="1"/>
</dbReference>
<feature type="transmembrane region" description="Helical" evidence="8">
    <location>
        <begin position="7"/>
        <end position="30"/>
    </location>
</feature>
<dbReference type="Pfam" id="PF01343">
    <property type="entry name" value="Peptidase_S49"/>
    <property type="match status" value="2"/>
</dbReference>
<feature type="active site" description="Nucleophile" evidence="7">
    <location>
        <position position="389"/>
    </location>
</feature>